<proteinExistence type="predicted"/>
<evidence type="ECO:0000313" key="2">
    <source>
        <dbReference type="EMBL" id="TVU26520.1"/>
    </source>
</evidence>
<reference evidence="2 3" key="1">
    <citation type="journal article" date="2019" name="Sci. Rep.">
        <title>A high-quality genome of Eragrostis curvula grass provides insights into Poaceae evolution and supports new strategies to enhance forage quality.</title>
        <authorList>
            <person name="Carballo J."/>
            <person name="Santos B.A.C.M."/>
            <person name="Zappacosta D."/>
            <person name="Garbus I."/>
            <person name="Selva J.P."/>
            <person name="Gallo C.A."/>
            <person name="Diaz A."/>
            <person name="Albertini E."/>
            <person name="Caccamo M."/>
            <person name="Echenique V."/>
        </authorList>
    </citation>
    <scope>NUCLEOTIDE SEQUENCE [LARGE SCALE GENOMIC DNA]</scope>
    <source>
        <strain evidence="3">cv. Victoria</strain>
        <tissue evidence="2">Leaf</tissue>
    </source>
</reference>
<comment type="caution">
    <text evidence="2">The sequence shown here is derived from an EMBL/GenBank/DDBJ whole genome shotgun (WGS) entry which is preliminary data.</text>
</comment>
<sequence>MGTSPRDHTSRPIKWGDVPLRGRCLGWVLLNCYNVRSEDSPVTDAKTAAECRTSTGRLLRVWFDVAPPPASSYLHYHCARTKPKVKPDDFRVIAAHGDYVLIGMMYRRRGSELSMRDHLLYRAGAADAARPPSLSLLPARDIPKKYERGTTNEPYQEPGSRALTIDDAGLLRRGEDDELLVVQLQEEKMAKRHDLLAGPSLPIINVGDRFMCWADCYKGVLICDMDEASPKVRHVPMPLLPPDRDWRSFYSDDLPPLGHSKAIGAAGNNTLRFVRIESRCCCGGHGRSSCSRSRYAFTVTTWTLTLKTDEPMSWVKEGVLDCEEIWALPGYEGLPRMHLRWPVVSLDNPDIICFEVSDHYSIRSEDRKAWMIQVDTRRKELVSAIPFTTDPWKEYLRIPAKFQG</sequence>
<dbReference type="EMBL" id="RWGY01000013">
    <property type="protein sequence ID" value="TVU26520.1"/>
    <property type="molecule type" value="Genomic_DNA"/>
</dbReference>
<dbReference type="AlphaFoldDB" id="A0A5J9UTX9"/>
<dbReference type="Pfam" id="PF07762">
    <property type="entry name" value="DUF1618"/>
    <property type="match status" value="1"/>
</dbReference>
<evidence type="ECO:0000313" key="3">
    <source>
        <dbReference type="Proteomes" id="UP000324897"/>
    </source>
</evidence>
<dbReference type="Gramene" id="TVU26520">
    <property type="protein sequence ID" value="TVU26520"/>
    <property type="gene ID" value="EJB05_29070"/>
</dbReference>
<feature type="domain" description="DUF1618" evidence="1">
    <location>
        <begin position="213"/>
        <end position="353"/>
    </location>
</feature>
<evidence type="ECO:0000259" key="1">
    <source>
        <dbReference type="Pfam" id="PF07762"/>
    </source>
</evidence>
<organism evidence="2 3">
    <name type="scientific">Eragrostis curvula</name>
    <name type="common">weeping love grass</name>
    <dbReference type="NCBI Taxonomy" id="38414"/>
    <lineage>
        <taxon>Eukaryota</taxon>
        <taxon>Viridiplantae</taxon>
        <taxon>Streptophyta</taxon>
        <taxon>Embryophyta</taxon>
        <taxon>Tracheophyta</taxon>
        <taxon>Spermatophyta</taxon>
        <taxon>Magnoliopsida</taxon>
        <taxon>Liliopsida</taxon>
        <taxon>Poales</taxon>
        <taxon>Poaceae</taxon>
        <taxon>PACMAD clade</taxon>
        <taxon>Chloridoideae</taxon>
        <taxon>Eragrostideae</taxon>
        <taxon>Eragrostidinae</taxon>
        <taxon>Eragrostis</taxon>
    </lineage>
</organism>
<dbReference type="PANTHER" id="PTHR33074">
    <property type="entry name" value="EXPRESSED PROTEIN-RELATED"/>
    <property type="match status" value="1"/>
</dbReference>
<dbReference type="Proteomes" id="UP000324897">
    <property type="component" value="Chromosome 2"/>
</dbReference>
<keyword evidence="3" id="KW-1185">Reference proteome</keyword>
<dbReference type="InterPro" id="IPR011676">
    <property type="entry name" value="DUF1618"/>
</dbReference>
<name>A0A5J9UTX9_9POAL</name>
<protein>
    <recommendedName>
        <fullName evidence="1">DUF1618 domain-containing protein</fullName>
    </recommendedName>
</protein>
<gene>
    <name evidence="2" type="ORF">EJB05_29070</name>
</gene>
<dbReference type="OrthoDB" id="687690at2759"/>
<accession>A0A5J9UTX9</accession>
<dbReference type="PANTHER" id="PTHR33074:SF76">
    <property type="entry name" value="OS11G0569701 PROTEIN"/>
    <property type="match status" value="1"/>
</dbReference>
<feature type="non-terminal residue" evidence="2">
    <location>
        <position position="1"/>
    </location>
</feature>